<evidence type="ECO:0000313" key="1">
    <source>
        <dbReference type="EMBL" id="SMC63211.1"/>
    </source>
</evidence>
<proteinExistence type="predicted"/>
<protein>
    <recommendedName>
        <fullName evidence="3">Lipoprotein</fullName>
    </recommendedName>
</protein>
<dbReference type="EMBL" id="FWXS01000005">
    <property type="protein sequence ID" value="SMC63211.1"/>
    <property type="molecule type" value="Genomic_DNA"/>
</dbReference>
<accession>A0A1W2ARZ0</accession>
<dbReference type="PROSITE" id="PS51257">
    <property type="entry name" value="PROKAR_LIPOPROTEIN"/>
    <property type="match status" value="1"/>
</dbReference>
<sequence length="152" mass="16839">MKSYNLFILTLILSSILIISCESSKSTQSKSDNLLSKITLEKVTMGSNSSLEITKDEILNASNTRDGMGDASKGATESKDWNKLNNLVSKLDLTQIDQWEGPTQARFYDGAKATTIIIESNGEIYNSQSFDEGQPPAELKELYDYLESLVNQ</sequence>
<reference evidence="1 2" key="1">
    <citation type="submission" date="2017-04" db="EMBL/GenBank/DDBJ databases">
        <authorList>
            <person name="Afonso C.L."/>
            <person name="Miller P.J."/>
            <person name="Scott M.A."/>
            <person name="Spackman E."/>
            <person name="Goraichik I."/>
            <person name="Dimitrov K.M."/>
            <person name="Suarez D.L."/>
            <person name="Swayne D.E."/>
        </authorList>
    </citation>
    <scope>NUCLEOTIDE SEQUENCE [LARGE SCALE GENOMIC DNA]</scope>
    <source>
        <strain evidence="1 2">CGMCC 1.12708</strain>
    </source>
</reference>
<keyword evidence="2" id="KW-1185">Reference proteome</keyword>
<gene>
    <name evidence="1" type="ORF">SAMN06296427_10524</name>
</gene>
<evidence type="ECO:0008006" key="3">
    <source>
        <dbReference type="Google" id="ProtNLM"/>
    </source>
</evidence>
<dbReference type="Proteomes" id="UP000192393">
    <property type="component" value="Unassembled WGS sequence"/>
</dbReference>
<name>A0A1W2ARZ0_9FLAO</name>
<evidence type="ECO:0000313" key="2">
    <source>
        <dbReference type="Proteomes" id="UP000192393"/>
    </source>
</evidence>
<dbReference type="AlphaFoldDB" id="A0A1W2ARZ0"/>
<organism evidence="1 2">
    <name type="scientific">Moheibacter sediminis</name>
    <dbReference type="NCBI Taxonomy" id="1434700"/>
    <lineage>
        <taxon>Bacteria</taxon>
        <taxon>Pseudomonadati</taxon>
        <taxon>Bacteroidota</taxon>
        <taxon>Flavobacteriia</taxon>
        <taxon>Flavobacteriales</taxon>
        <taxon>Weeksellaceae</taxon>
        <taxon>Moheibacter</taxon>
    </lineage>
</organism>